<name>A0ABN7W5L5_GIGMA</name>
<comment type="caution">
    <text evidence="1">The sequence shown here is derived from an EMBL/GenBank/DDBJ whole genome shotgun (WGS) entry which is preliminary data.</text>
</comment>
<evidence type="ECO:0000313" key="2">
    <source>
        <dbReference type="Proteomes" id="UP000789901"/>
    </source>
</evidence>
<dbReference type="EMBL" id="CAJVQB010031594">
    <property type="protein sequence ID" value="CAG8817107.1"/>
    <property type="molecule type" value="Genomic_DNA"/>
</dbReference>
<gene>
    <name evidence="1" type="ORF">GMARGA_LOCUS26716</name>
</gene>
<evidence type="ECO:0000313" key="1">
    <source>
        <dbReference type="EMBL" id="CAG8817107.1"/>
    </source>
</evidence>
<organism evidence="1 2">
    <name type="scientific">Gigaspora margarita</name>
    <dbReference type="NCBI Taxonomy" id="4874"/>
    <lineage>
        <taxon>Eukaryota</taxon>
        <taxon>Fungi</taxon>
        <taxon>Fungi incertae sedis</taxon>
        <taxon>Mucoromycota</taxon>
        <taxon>Glomeromycotina</taxon>
        <taxon>Glomeromycetes</taxon>
        <taxon>Diversisporales</taxon>
        <taxon>Gigasporaceae</taxon>
        <taxon>Gigaspora</taxon>
    </lineage>
</organism>
<protein>
    <submittedName>
        <fullName evidence="1">12462_t:CDS:1</fullName>
    </submittedName>
</protein>
<keyword evidence="2" id="KW-1185">Reference proteome</keyword>
<reference evidence="1 2" key="1">
    <citation type="submission" date="2021-06" db="EMBL/GenBank/DDBJ databases">
        <authorList>
            <person name="Kallberg Y."/>
            <person name="Tangrot J."/>
            <person name="Rosling A."/>
        </authorList>
    </citation>
    <scope>NUCLEOTIDE SEQUENCE [LARGE SCALE GENOMIC DNA]</scope>
    <source>
        <strain evidence="1 2">120-4 pot B 10/14</strain>
    </source>
</reference>
<sequence>KQRHAEDQLCKLNELYNIARNPERWYNFLTQINETKQEIEDEKKETKINEPCYCTSQKSIKEM</sequence>
<feature type="non-terminal residue" evidence="1">
    <location>
        <position position="1"/>
    </location>
</feature>
<proteinExistence type="predicted"/>
<dbReference type="Proteomes" id="UP000789901">
    <property type="component" value="Unassembled WGS sequence"/>
</dbReference>
<accession>A0ABN7W5L5</accession>